<dbReference type="EMBL" id="GALA01000996">
    <property type="protein sequence ID" value="JAA93856.1"/>
    <property type="molecule type" value="mRNA"/>
</dbReference>
<dbReference type="PANTHER" id="PTHR46486:SF1">
    <property type="entry name" value="CCHC-TYPE DOMAIN-CONTAINING PROTEIN"/>
    <property type="match status" value="1"/>
</dbReference>
<name>T1DIC9_9DIPT</name>
<evidence type="ECO:0000256" key="1">
    <source>
        <dbReference type="SAM" id="MobiDB-lite"/>
    </source>
</evidence>
<protein>
    <submittedName>
        <fullName evidence="2">Putative l1 ele2 orf1-h 1e-20-j 4</fullName>
    </submittedName>
</protein>
<feature type="compositionally biased region" description="Polar residues" evidence="1">
    <location>
        <begin position="244"/>
        <end position="275"/>
    </location>
</feature>
<sequence length="319" mass="36666">MSDLRKNTLVVDFSVLPSRPDPSEVEEFVMKQVQLKMSDVKVLQFHNIRHCVLIDMVDKETAYRYQKEHNSKHYMVSNKKKFAIPVYVEDGCVFVRVHDLPSSMPAAVITDHMRQYGVIHSIGLERWKHYFPGIVNGVRVLRMRLTRPIPSYITIQNEQTLVSYAGQHKTCRFCNMSIHPKLRCGEKPPPTETAMQTESSNIINLDDFPTMTQTQQQQEKAHQQGEQQHQEEEEEENEHEPDKQQQVQQCTGYISDTNNITTNGNETSDDSSTSVPIDANNKRRLTTNKGNEMKKPCQGSQGQSGGSNTEIKGRNFWRK</sequence>
<dbReference type="AlphaFoldDB" id="T1DIC9"/>
<dbReference type="PANTHER" id="PTHR46486">
    <property type="entry name" value="CCHC-TYPE DOMAIN-CONTAINING PROTEIN"/>
    <property type="match status" value="1"/>
</dbReference>
<reference evidence="2" key="1">
    <citation type="journal article" date="2013" name="BMC Genomics">
        <title>A deep insight into the sialotranscriptome of the mosquito, Psorophora albipes.</title>
        <authorList>
            <person name="Chagas A.C."/>
            <person name="Calvo E."/>
            <person name="Rios-Velasquez C.M."/>
            <person name="Pessoa F.A."/>
            <person name="Medeiros J.F."/>
            <person name="Ribeiro J.M."/>
        </authorList>
    </citation>
    <scope>NUCLEOTIDE SEQUENCE</scope>
</reference>
<accession>T1DIC9</accession>
<proteinExistence type="evidence at transcript level"/>
<feature type="region of interest" description="Disordered" evidence="1">
    <location>
        <begin position="211"/>
        <end position="319"/>
    </location>
</feature>
<organism evidence="2">
    <name type="scientific">Psorophora albipes</name>
    <dbReference type="NCBI Taxonomy" id="869069"/>
    <lineage>
        <taxon>Eukaryota</taxon>
        <taxon>Metazoa</taxon>
        <taxon>Ecdysozoa</taxon>
        <taxon>Arthropoda</taxon>
        <taxon>Hexapoda</taxon>
        <taxon>Insecta</taxon>
        <taxon>Pterygota</taxon>
        <taxon>Neoptera</taxon>
        <taxon>Endopterygota</taxon>
        <taxon>Diptera</taxon>
        <taxon>Nematocera</taxon>
        <taxon>Culicoidea</taxon>
        <taxon>Culicidae</taxon>
        <taxon>Culicinae</taxon>
        <taxon>Aedini</taxon>
        <taxon>Psorophora</taxon>
    </lineage>
</organism>
<evidence type="ECO:0000313" key="2">
    <source>
        <dbReference type="EMBL" id="JAA93856.1"/>
    </source>
</evidence>